<comment type="caution">
    <text evidence="3">The sequence shown here is derived from an EMBL/GenBank/DDBJ whole genome shotgun (WGS) entry which is preliminary data.</text>
</comment>
<dbReference type="Pfam" id="PF02371">
    <property type="entry name" value="Transposase_20"/>
    <property type="match status" value="1"/>
</dbReference>
<dbReference type="GO" id="GO:0004803">
    <property type="term" value="F:transposase activity"/>
    <property type="evidence" value="ECO:0007669"/>
    <property type="project" value="InterPro"/>
</dbReference>
<proteinExistence type="predicted"/>
<dbReference type="AlphaFoldDB" id="A0A1E7M1G8"/>
<feature type="domain" description="Transposase IS110-like N-terminal" evidence="1">
    <location>
        <begin position="6"/>
        <end position="163"/>
    </location>
</feature>
<evidence type="ECO:0000259" key="2">
    <source>
        <dbReference type="Pfam" id="PF02371"/>
    </source>
</evidence>
<evidence type="ECO:0000313" key="4">
    <source>
        <dbReference type="Proteomes" id="UP000175971"/>
    </source>
</evidence>
<dbReference type="GO" id="GO:0003677">
    <property type="term" value="F:DNA binding"/>
    <property type="evidence" value="ECO:0007669"/>
    <property type="project" value="InterPro"/>
</dbReference>
<dbReference type="NCBIfam" id="NF033542">
    <property type="entry name" value="transpos_IS110"/>
    <property type="match status" value="1"/>
</dbReference>
<dbReference type="Pfam" id="PF01548">
    <property type="entry name" value="DEDD_Tnp_IS110"/>
    <property type="match status" value="1"/>
</dbReference>
<evidence type="ECO:0000259" key="1">
    <source>
        <dbReference type="Pfam" id="PF01548"/>
    </source>
</evidence>
<protein>
    <submittedName>
        <fullName evidence="3">Transposase</fullName>
    </submittedName>
</protein>
<gene>
    <name evidence="3" type="ORF">AN221_02940</name>
</gene>
<sequence length="411" mass="44867">MNEIFCGIDWAEGHHDIALVDQDGTQVAKLRISDDSAGFHALIELLIQHGDSAEDPIPVAIETPRGLLVAGLRATGRQIYAINPLAAARYRDRGSVSRAKSDAADARVLANILRTDRHAHRSLPDDSEAGQTVAVLARAHQDAIWDRQQMINRLRSHLREYYPAALAAFHGAGKPGLDSPRARVILTAAPTPADAARLTRSQLRALLKRGERPRCGIEAEVERLRAIFRADYLRQLPQVEKALGHQTVALVRQVDAACLSVTQLAAATEEAFLAHPDADIITSFPGLSVLSGARVLAEIGDDRERFADARAMKAYAGAAPVTRASGRSHVVVARTVKNQRLASAGHMWAFAALRTQAPRAHYDRRRAGGERHTAALRNLFNKLLGCLYHCLRNRVPYDPERAFAAPVELAA</sequence>
<organism evidence="3 4">
    <name type="scientific">Streptomyces nanshensis</name>
    <dbReference type="NCBI Taxonomy" id="518642"/>
    <lineage>
        <taxon>Bacteria</taxon>
        <taxon>Bacillati</taxon>
        <taxon>Actinomycetota</taxon>
        <taxon>Actinomycetes</taxon>
        <taxon>Kitasatosporales</taxon>
        <taxon>Streptomycetaceae</taxon>
        <taxon>Streptomyces</taxon>
    </lineage>
</organism>
<dbReference type="Proteomes" id="UP000175971">
    <property type="component" value="Unassembled WGS sequence"/>
</dbReference>
<feature type="domain" description="Transposase IS116/IS110/IS902 C-terminal" evidence="2">
    <location>
        <begin position="279"/>
        <end position="360"/>
    </location>
</feature>
<evidence type="ECO:0000313" key="3">
    <source>
        <dbReference type="EMBL" id="OEV21923.1"/>
    </source>
</evidence>
<dbReference type="PANTHER" id="PTHR33055:SF3">
    <property type="entry name" value="PUTATIVE TRANSPOSASE FOR IS117-RELATED"/>
    <property type="match status" value="1"/>
</dbReference>
<name>A0A1E7M1G8_9ACTN</name>
<dbReference type="InterPro" id="IPR003346">
    <property type="entry name" value="Transposase_20"/>
</dbReference>
<dbReference type="EMBL" id="LJGZ01000005">
    <property type="protein sequence ID" value="OEV21923.1"/>
    <property type="molecule type" value="Genomic_DNA"/>
</dbReference>
<dbReference type="InterPro" id="IPR002525">
    <property type="entry name" value="Transp_IS110-like_N"/>
</dbReference>
<dbReference type="OrthoDB" id="3188901at2"/>
<reference evidence="3 4" key="1">
    <citation type="journal article" date="2016" name="Front. Microbiol.">
        <title>Comparative Genomics Analysis of Streptomyces Species Reveals Their Adaptation to the Marine Environment and Their Diversity at the Genomic Level.</title>
        <authorList>
            <person name="Tian X."/>
            <person name="Zhang Z."/>
            <person name="Yang T."/>
            <person name="Chen M."/>
            <person name="Li J."/>
            <person name="Chen F."/>
            <person name="Yang J."/>
            <person name="Li W."/>
            <person name="Zhang B."/>
            <person name="Zhang Z."/>
            <person name="Wu J."/>
            <person name="Zhang C."/>
            <person name="Long L."/>
            <person name="Xiao J."/>
        </authorList>
    </citation>
    <scope>NUCLEOTIDE SEQUENCE [LARGE SCALE GENOMIC DNA]</scope>
    <source>
        <strain evidence="3 4">SCSIO M10372</strain>
    </source>
</reference>
<dbReference type="PANTHER" id="PTHR33055">
    <property type="entry name" value="TRANSPOSASE FOR INSERTION SEQUENCE ELEMENT IS1111A"/>
    <property type="match status" value="1"/>
</dbReference>
<dbReference type="RefSeq" id="WP_070199629.1">
    <property type="nucleotide sequence ID" value="NZ_LJGZ01000005.1"/>
</dbReference>
<dbReference type="InterPro" id="IPR047650">
    <property type="entry name" value="Transpos_IS110"/>
</dbReference>
<dbReference type="GO" id="GO:0006313">
    <property type="term" value="P:DNA transposition"/>
    <property type="evidence" value="ECO:0007669"/>
    <property type="project" value="InterPro"/>
</dbReference>
<keyword evidence="4" id="KW-1185">Reference proteome</keyword>
<accession>A0A1E7M1G8</accession>
<dbReference type="PATRIC" id="fig|518642.7.peg.6001"/>